<sequence length="90" mass="10159">MLKTDTIEVPNPRHSKSKFHYVQATFIFLVLSVGISETSFFFNPISGFTFLALAYLIRYLNKPIFSPKAWLAVKAMTYLVLVLSLGISPT</sequence>
<keyword evidence="1" id="KW-0812">Transmembrane</keyword>
<protein>
    <recommendedName>
        <fullName evidence="4">Energy-coupling factor transporter transmembrane protein EcfT</fullName>
    </recommendedName>
</protein>
<name>A0ABQ4PE33_9GAMM</name>
<feature type="transmembrane region" description="Helical" evidence="1">
    <location>
        <begin position="69"/>
        <end position="87"/>
    </location>
</feature>
<evidence type="ECO:0000313" key="2">
    <source>
        <dbReference type="EMBL" id="GIU45771.1"/>
    </source>
</evidence>
<accession>A0ABQ4PE33</accession>
<comment type="caution">
    <text evidence="2">The sequence shown here is derived from an EMBL/GenBank/DDBJ whole genome shotgun (WGS) entry which is preliminary data.</text>
</comment>
<feature type="transmembrane region" description="Helical" evidence="1">
    <location>
        <begin position="41"/>
        <end position="57"/>
    </location>
</feature>
<reference evidence="2 3" key="1">
    <citation type="submission" date="2021-05" db="EMBL/GenBank/DDBJ databases">
        <title>Molecular characterization for Shewanella algae harboring chromosomal blaOXA-55-like strains isolated from clinical and environment sample.</title>
        <authorList>
            <person name="Ohama Y."/>
            <person name="Aoki K."/>
            <person name="Harada S."/>
            <person name="Moriya K."/>
            <person name="Ishii Y."/>
            <person name="Tateda K."/>
        </authorList>
    </citation>
    <scope>NUCLEOTIDE SEQUENCE [LARGE SCALE GENOMIC DNA]</scope>
    <source>
        <strain evidence="2 3">LMG 23746</strain>
    </source>
</reference>
<evidence type="ECO:0008006" key="4">
    <source>
        <dbReference type="Google" id="ProtNLM"/>
    </source>
</evidence>
<gene>
    <name evidence="2" type="ORF">TUM4630_14620</name>
</gene>
<organism evidence="2 3">
    <name type="scientific">Shewanella algidipiscicola</name>
    <dbReference type="NCBI Taxonomy" id="614070"/>
    <lineage>
        <taxon>Bacteria</taxon>
        <taxon>Pseudomonadati</taxon>
        <taxon>Pseudomonadota</taxon>
        <taxon>Gammaproteobacteria</taxon>
        <taxon>Alteromonadales</taxon>
        <taxon>Shewanellaceae</taxon>
        <taxon>Shewanella</taxon>
    </lineage>
</organism>
<proteinExistence type="predicted"/>
<keyword evidence="1" id="KW-0472">Membrane</keyword>
<feature type="transmembrane region" description="Helical" evidence="1">
    <location>
        <begin position="19"/>
        <end position="35"/>
    </location>
</feature>
<evidence type="ECO:0000256" key="1">
    <source>
        <dbReference type="SAM" id="Phobius"/>
    </source>
</evidence>
<dbReference type="EMBL" id="BPFB01000014">
    <property type="protein sequence ID" value="GIU45771.1"/>
    <property type="molecule type" value="Genomic_DNA"/>
</dbReference>
<evidence type="ECO:0000313" key="3">
    <source>
        <dbReference type="Proteomes" id="UP000761574"/>
    </source>
</evidence>
<keyword evidence="3" id="KW-1185">Reference proteome</keyword>
<dbReference type="Proteomes" id="UP000761574">
    <property type="component" value="Unassembled WGS sequence"/>
</dbReference>
<keyword evidence="1" id="KW-1133">Transmembrane helix</keyword>